<name>A0A9Q1CTX5_HOLLE</name>
<sequence length="272" mass="30755">MSVKRDVIQAKLNDYCSSVSNGCSDVGPRLFVPKDPVLKEIPNNDRHPIYVDFGFIRSHDFDEYLENNPDPCVSTSGLEAAVTIPLLAGAPNGPPVYSLALAKFYEKSRGDIPKINFLYPYIPVNEISLSNDGAFVRNGSDEMRVSFHHTGNFCKQPALMVKEEFYEFVFSDFQFGLPAPDYSFCDRHSFSSQFCSNAERIKCGVQRYSPNLCQVWWANDVEACETMVNMENITSGFREFILLGKDPVNILSSQMFHSNTTTALKYPCQEHY</sequence>
<evidence type="ECO:0000313" key="2">
    <source>
        <dbReference type="Proteomes" id="UP001152320"/>
    </source>
</evidence>
<reference evidence="1" key="1">
    <citation type="submission" date="2021-10" db="EMBL/GenBank/DDBJ databases">
        <title>Tropical sea cucumber genome reveals ecological adaptation and Cuvierian tubules defense mechanism.</title>
        <authorList>
            <person name="Chen T."/>
        </authorList>
    </citation>
    <scope>NUCLEOTIDE SEQUENCE</scope>
    <source>
        <strain evidence="1">Nanhai2018</strain>
        <tissue evidence="1">Muscle</tissue>
    </source>
</reference>
<organism evidence="1 2">
    <name type="scientific">Holothuria leucospilota</name>
    <name type="common">Black long sea cucumber</name>
    <name type="synonym">Mertensiothuria leucospilota</name>
    <dbReference type="NCBI Taxonomy" id="206669"/>
    <lineage>
        <taxon>Eukaryota</taxon>
        <taxon>Metazoa</taxon>
        <taxon>Echinodermata</taxon>
        <taxon>Eleutherozoa</taxon>
        <taxon>Echinozoa</taxon>
        <taxon>Holothuroidea</taxon>
        <taxon>Aspidochirotacea</taxon>
        <taxon>Aspidochirotida</taxon>
        <taxon>Holothuriidae</taxon>
        <taxon>Holothuria</taxon>
    </lineage>
</organism>
<comment type="caution">
    <text evidence="1">The sequence shown here is derived from an EMBL/GenBank/DDBJ whole genome shotgun (WGS) entry which is preliminary data.</text>
</comment>
<protein>
    <submittedName>
        <fullName evidence="1">Uncharacterized protein</fullName>
    </submittedName>
</protein>
<dbReference type="EMBL" id="JAIZAY010000001">
    <property type="protein sequence ID" value="KAJ8051070.1"/>
    <property type="molecule type" value="Genomic_DNA"/>
</dbReference>
<keyword evidence="2" id="KW-1185">Reference proteome</keyword>
<gene>
    <name evidence="1" type="ORF">HOLleu_04500</name>
</gene>
<proteinExistence type="predicted"/>
<dbReference type="Proteomes" id="UP001152320">
    <property type="component" value="Chromosome 1"/>
</dbReference>
<evidence type="ECO:0000313" key="1">
    <source>
        <dbReference type="EMBL" id="KAJ8051070.1"/>
    </source>
</evidence>
<dbReference type="AlphaFoldDB" id="A0A9Q1CTX5"/>
<accession>A0A9Q1CTX5</accession>